<dbReference type="PANTHER" id="PTHR42749">
    <property type="entry name" value="CELL SHAPE-DETERMINING PROTEIN MREB"/>
    <property type="match status" value="1"/>
</dbReference>
<dbReference type="InterPro" id="IPR043129">
    <property type="entry name" value="ATPase_NBD"/>
</dbReference>
<organism evidence="2 3">
    <name type="scientific">Passalora fulva</name>
    <name type="common">Tomato leaf mold</name>
    <name type="synonym">Cladosporium fulvum</name>
    <dbReference type="NCBI Taxonomy" id="5499"/>
    <lineage>
        <taxon>Eukaryota</taxon>
        <taxon>Fungi</taxon>
        <taxon>Dikarya</taxon>
        <taxon>Ascomycota</taxon>
        <taxon>Pezizomycotina</taxon>
        <taxon>Dothideomycetes</taxon>
        <taxon>Dothideomycetidae</taxon>
        <taxon>Mycosphaerellales</taxon>
        <taxon>Mycosphaerellaceae</taxon>
        <taxon>Fulvia</taxon>
    </lineage>
</organism>
<reference evidence="2" key="2">
    <citation type="journal article" date="2022" name="Microb. Genom.">
        <title>A chromosome-scale genome assembly of the tomato pathogen Cladosporium fulvum reveals a compartmentalized genome architecture and the presence of a dispensable chromosome.</title>
        <authorList>
            <person name="Zaccaron A.Z."/>
            <person name="Chen L.H."/>
            <person name="Samaras A."/>
            <person name="Stergiopoulos I."/>
        </authorList>
    </citation>
    <scope>NUCLEOTIDE SEQUENCE</scope>
    <source>
        <strain evidence="2">Race5_Kim</strain>
    </source>
</reference>
<dbReference type="EMBL" id="CP090174">
    <property type="protein sequence ID" value="UJO24201.1"/>
    <property type="molecule type" value="Genomic_DNA"/>
</dbReference>
<evidence type="ECO:0000313" key="3">
    <source>
        <dbReference type="Proteomes" id="UP000756132"/>
    </source>
</evidence>
<dbReference type="PANTHER" id="PTHR42749:SF1">
    <property type="entry name" value="CELL SHAPE-DETERMINING PROTEIN MREB"/>
    <property type="match status" value="1"/>
</dbReference>
<feature type="compositionally biased region" description="Basic residues" evidence="1">
    <location>
        <begin position="671"/>
        <end position="684"/>
    </location>
</feature>
<evidence type="ECO:0000313" key="2">
    <source>
        <dbReference type="EMBL" id="UJO24201.1"/>
    </source>
</evidence>
<dbReference type="Gene3D" id="3.90.640.10">
    <property type="entry name" value="Actin, Chain A, domain 4"/>
    <property type="match status" value="1"/>
</dbReference>
<feature type="region of interest" description="Disordered" evidence="1">
    <location>
        <begin position="603"/>
        <end position="627"/>
    </location>
</feature>
<dbReference type="Gene3D" id="3.30.420.40">
    <property type="match status" value="2"/>
</dbReference>
<evidence type="ECO:0000256" key="1">
    <source>
        <dbReference type="SAM" id="MobiDB-lite"/>
    </source>
</evidence>
<feature type="region of interest" description="Disordered" evidence="1">
    <location>
        <begin position="651"/>
        <end position="697"/>
    </location>
</feature>
<dbReference type="SUPFAM" id="SSF53067">
    <property type="entry name" value="Actin-like ATPase domain"/>
    <property type="match status" value="2"/>
</dbReference>
<sequence>MASVQVMRVVIDWGTTHGKAAVYVGEKGTFLSSPGLAHIVQFSSPTDLDYKLQKNELPEESAINVAKLSLYPNHKSAAIAKQVEERLEAAGRTKPQFIADHLKAMWPAIIAYAKTQFDDAEEDYVDGLDKELQMSVPLLWYPSSNKIMSEAAELASLPRTELVLEPIAAAACVLDAITANSWNKSKFDLKRLAKGKLIQVVDLGGGTCDNVTCRVSKESANGATMGLEVVSQPSGGLCGSYFIDQEFLKSIGLSVESFSAKARREFELAKIKNGRWSSFELIRVSAGDGRRFSVDLPLDKMIELHRTVIAEVIEETKKQLVPGTEAIFLTGRFGDSKLLFDAMCEEFGSKVVYNTVRINGAQVEAVVTGALMRYTGIISRTLPTRYTFGIQRDIDKDDGSKYTKISENWAIVKYDAYIEKLPVVEGRWSSLLNKDTVTDQDPYISESTWLQYIMPLGTSRVTETVYWTEGDITDHQPIYSDVQAFDQNNTIKSNIEVWETKTVTFDPARHNFKVSYDKDDQKQYKAFGRMRLTSSGPNTKIEWQFVSPSAKPPDKRGRPKQNQKTIVIKQDEIISEHSFVLRSETRNPFPHDDVVSGPVLPAQAVSSAAESQPDAPLEEPSKDVEMSGTVGMSEGIEEAVEEGVEEIVEEVQRRVRRPTQRGAEMQAERDRRRKKNGTTPRKQHILPDSDGYMDIDA</sequence>
<accession>A0A9Q8PKI9</accession>
<reference evidence="2" key="1">
    <citation type="submission" date="2021-12" db="EMBL/GenBank/DDBJ databases">
        <authorList>
            <person name="Zaccaron A."/>
            <person name="Stergiopoulos I."/>
        </authorList>
    </citation>
    <scope>NUCLEOTIDE SEQUENCE</scope>
    <source>
        <strain evidence="2">Race5_Kim</strain>
    </source>
</reference>
<dbReference type="GeneID" id="71993826"/>
<keyword evidence="3" id="KW-1185">Reference proteome</keyword>
<dbReference type="OrthoDB" id="3630997at2759"/>
<dbReference type="Proteomes" id="UP000756132">
    <property type="component" value="Chromosome 12"/>
</dbReference>
<name>A0A9Q8PKI9_PASFU</name>
<dbReference type="OMA" id="VIDWGTT"/>
<dbReference type="AlphaFoldDB" id="A0A9Q8PKI9"/>
<gene>
    <name evidence="2" type="ORF">CLAFUR5_13948</name>
</gene>
<dbReference type="CDD" id="cd10170">
    <property type="entry name" value="ASKHA_NBD_HSP70"/>
    <property type="match status" value="1"/>
</dbReference>
<dbReference type="KEGG" id="ffu:CLAFUR5_13948"/>
<protein>
    <submittedName>
        <fullName evidence="2">Uncharacterized protein</fullName>
    </submittedName>
</protein>
<proteinExistence type="predicted"/>
<dbReference type="RefSeq" id="XP_047768567.1">
    <property type="nucleotide sequence ID" value="XM_047913096.1"/>
</dbReference>